<feature type="chain" id="PRO_5003492078" description="ER membrane protein complex subunit 10" evidence="9">
    <location>
        <begin position="18"/>
        <end position="213"/>
    </location>
</feature>
<organism evidence="10 11">
    <name type="scientific">Mixia osmundae (strain CBS 9802 / IAM 14324 / JCM 22182 / KY 12970)</name>
    <dbReference type="NCBI Taxonomy" id="764103"/>
    <lineage>
        <taxon>Eukaryota</taxon>
        <taxon>Fungi</taxon>
        <taxon>Dikarya</taxon>
        <taxon>Basidiomycota</taxon>
        <taxon>Pucciniomycotina</taxon>
        <taxon>Mixiomycetes</taxon>
        <taxon>Mixiales</taxon>
        <taxon>Mixiaceae</taxon>
        <taxon>Mixia</taxon>
    </lineage>
</organism>
<evidence type="ECO:0000256" key="5">
    <source>
        <dbReference type="ARBA" id="ARBA00022729"/>
    </source>
</evidence>
<dbReference type="OrthoDB" id="1894652at2759"/>
<keyword evidence="6" id="KW-0256">Endoplasmic reticulum</keyword>
<dbReference type="PANTHER" id="PTHR21397:SF4">
    <property type="entry name" value="ER MEMBRANE PROTEIN COMPLEX SUBUNIT 10"/>
    <property type="match status" value="1"/>
</dbReference>
<evidence type="ECO:0000313" key="11">
    <source>
        <dbReference type="Proteomes" id="UP000009131"/>
    </source>
</evidence>
<keyword evidence="5 9" id="KW-0732">Signal</keyword>
<evidence type="ECO:0000256" key="8">
    <source>
        <dbReference type="ARBA" id="ARBA00023136"/>
    </source>
</evidence>
<evidence type="ECO:0000313" key="10">
    <source>
        <dbReference type="EMBL" id="GAA94701.1"/>
    </source>
</evidence>
<dbReference type="Proteomes" id="UP000009131">
    <property type="component" value="Unassembled WGS sequence"/>
</dbReference>
<comment type="caution">
    <text evidence="10">The sequence shown here is derived from an EMBL/GenBank/DDBJ whole genome shotgun (WGS) entry which is preliminary data.</text>
</comment>
<evidence type="ECO:0000256" key="4">
    <source>
        <dbReference type="ARBA" id="ARBA00022692"/>
    </source>
</evidence>
<evidence type="ECO:0000256" key="9">
    <source>
        <dbReference type="SAM" id="SignalP"/>
    </source>
</evidence>
<dbReference type="EMBL" id="BABT02000046">
    <property type="protein sequence ID" value="GAA94701.1"/>
    <property type="molecule type" value="Genomic_DNA"/>
</dbReference>
<reference evidence="10 11" key="2">
    <citation type="journal article" date="2012" name="Open Biol.">
        <title>Characteristics of nucleosomes and linker DNA regions on the genome of the basidiomycete Mixia osmundae revealed by mono- and dinucleosome mapping.</title>
        <authorList>
            <person name="Nishida H."/>
            <person name="Kondo S."/>
            <person name="Matsumoto T."/>
            <person name="Suzuki Y."/>
            <person name="Yoshikawa H."/>
            <person name="Taylor T.D."/>
            <person name="Sugiyama J."/>
        </authorList>
    </citation>
    <scope>NUCLEOTIDE SEQUENCE [LARGE SCALE GENOMIC DNA]</scope>
    <source>
        <strain evidence="11">CBS 9802 / IAM 14324 / JCM 22182 / KY 12970</strain>
    </source>
</reference>
<proteinExistence type="inferred from homology"/>
<dbReference type="Pfam" id="PF21203">
    <property type="entry name" value="ECM10"/>
    <property type="match status" value="1"/>
</dbReference>
<keyword evidence="11" id="KW-1185">Reference proteome</keyword>
<evidence type="ECO:0000256" key="7">
    <source>
        <dbReference type="ARBA" id="ARBA00022989"/>
    </source>
</evidence>
<dbReference type="CDD" id="cd22209">
    <property type="entry name" value="EMC10"/>
    <property type="match status" value="1"/>
</dbReference>
<name>G7DVU1_MIXOS</name>
<evidence type="ECO:0000256" key="3">
    <source>
        <dbReference type="ARBA" id="ARBA00020105"/>
    </source>
</evidence>
<comment type="subcellular location">
    <subcellularLocation>
        <location evidence="1">Endoplasmic reticulum membrane</location>
        <topology evidence="1">Single-pass type I membrane protein</topology>
    </subcellularLocation>
</comment>
<keyword evidence="4" id="KW-0812">Transmembrane</keyword>
<dbReference type="GO" id="GO:0005789">
    <property type="term" value="C:endoplasmic reticulum membrane"/>
    <property type="evidence" value="ECO:0007669"/>
    <property type="project" value="UniProtKB-SubCell"/>
</dbReference>
<comment type="similarity">
    <text evidence="2">Belongs to the EMC10 family.</text>
</comment>
<feature type="signal peptide" evidence="9">
    <location>
        <begin position="1"/>
        <end position="17"/>
    </location>
</feature>
<keyword evidence="8" id="KW-0472">Membrane</keyword>
<protein>
    <recommendedName>
        <fullName evidence="3">ER membrane protein complex subunit 10</fullName>
    </recommendedName>
</protein>
<sequence length="213" mass="22884">MLLRLSLIVIGAQVVLAQKQVRLFERFSGGERWHPRGTASLGPTVELESSSRPLWDRSVDGTGYYQLGYSLDAAAKAPDSFISTPLCRFAGLAVQESIVLHTLADGATVAGLAHTTSAPPNACDLPSSSISMPSTRISSRPPAIIPDIVLHEPKAEVEFDESGQEKVPPKPQTFLQKYWWYIIPLLLLLVMSGPQEEPKAGAAAAGARPAART</sequence>
<reference evidence="10 11" key="1">
    <citation type="journal article" date="2011" name="J. Gen. Appl. Microbiol.">
        <title>Draft genome sequencing of the enigmatic basidiomycete Mixia osmundae.</title>
        <authorList>
            <person name="Nishida H."/>
            <person name="Nagatsuka Y."/>
            <person name="Sugiyama J."/>
        </authorList>
    </citation>
    <scope>NUCLEOTIDE SEQUENCE [LARGE SCALE GENOMIC DNA]</scope>
    <source>
        <strain evidence="11">CBS 9802 / IAM 14324 / JCM 22182 / KY 12970</strain>
    </source>
</reference>
<evidence type="ECO:0000256" key="6">
    <source>
        <dbReference type="ARBA" id="ARBA00022824"/>
    </source>
</evidence>
<dbReference type="PANTHER" id="PTHR21397">
    <property type="entry name" value="CHROMATIN COMPLEXES SUBUNIT BAP18-RELATED"/>
    <property type="match status" value="1"/>
</dbReference>
<dbReference type="HOGENOM" id="CLU_081343_1_0_1"/>
<accession>G7DVU1</accession>
<evidence type="ECO:0000256" key="2">
    <source>
        <dbReference type="ARBA" id="ARBA00007695"/>
    </source>
</evidence>
<evidence type="ECO:0000256" key="1">
    <source>
        <dbReference type="ARBA" id="ARBA00004115"/>
    </source>
</evidence>
<dbReference type="STRING" id="764103.G7DVU1"/>
<keyword evidence="7" id="KW-1133">Transmembrane helix</keyword>
<dbReference type="AlphaFoldDB" id="G7DVU1"/>
<gene>
    <name evidence="10" type="primary">Mo01354</name>
    <name evidence="10" type="ORF">E5Q_01354</name>
</gene>
<dbReference type="InParanoid" id="G7DVU1"/>